<feature type="transmembrane region" description="Helical" evidence="1">
    <location>
        <begin position="78"/>
        <end position="98"/>
    </location>
</feature>
<dbReference type="RefSeq" id="WP_136743267.1">
    <property type="nucleotide sequence ID" value="NZ_SUMB01000012.1"/>
</dbReference>
<keyword evidence="4" id="KW-1185">Reference proteome</keyword>
<dbReference type="OrthoDB" id="4336796at2"/>
<protein>
    <recommendedName>
        <fullName evidence="2">DUF6234 domain-containing protein</fullName>
    </recommendedName>
</protein>
<sequence length="125" mass="13371">MNLKAERTGRRTAVALAVIELAVLAFIGLSWASTYYWSWDPQHYGDPPGPYLKKAAVVPIFALVAAVVAAVRRVRSVAVGQAVMFVVICGVMLCAGPAGESAYEDSYRNACHAGVICDGDPSNRR</sequence>
<keyword evidence="1" id="KW-0812">Transmembrane</keyword>
<feature type="domain" description="DUF6234" evidence="2">
    <location>
        <begin position="12"/>
        <end position="106"/>
    </location>
</feature>
<dbReference type="EMBL" id="SUMB01000012">
    <property type="protein sequence ID" value="TJZ44508.1"/>
    <property type="molecule type" value="Genomic_DNA"/>
</dbReference>
<dbReference type="Pfam" id="PF19747">
    <property type="entry name" value="DUF6234"/>
    <property type="match status" value="1"/>
</dbReference>
<proteinExistence type="predicted"/>
<keyword evidence="1" id="KW-1133">Transmembrane helix</keyword>
<comment type="caution">
    <text evidence="3">The sequence shown here is derived from an EMBL/GenBank/DDBJ whole genome shotgun (WGS) entry which is preliminary data.</text>
</comment>
<name>A0A4V5MJ79_9ACTN</name>
<feature type="transmembrane region" description="Helical" evidence="1">
    <location>
        <begin position="51"/>
        <end position="71"/>
    </location>
</feature>
<evidence type="ECO:0000313" key="4">
    <source>
        <dbReference type="Proteomes" id="UP000308697"/>
    </source>
</evidence>
<gene>
    <name evidence="3" type="ORF">FCH28_29630</name>
</gene>
<evidence type="ECO:0000259" key="2">
    <source>
        <dbReference type="Pfam" id="PF19747"/>
    </source>
</evidence>
<accession>A0A4V5MJ79</accession>
<feature type="transmembrane region" description="Helical" evidence="1">
    <location>
        <begin position="12"/>
        <end position="31"/>
    </location>
</feature>
<reference evidence="3 4" key="1">
    <citation type="submission" date="2019-04" db="EMBL/GenBank/DDBJ databases">
        <title>Streptomyces piniterrae sp. nov., a heliquinomycin-producing actinomycete isolated from rhizosphere soil of Pinus yunnanensis.</title>
        <authorList>
            <person name="Zhuang X."/>
            <person name="Zhao J."/>
        </authorList>
    </citation>
    <scope>NUCLEOTIDE SEQUENCE [LARGE SCALE GENOMIC DNA]</scope>
    <source>
        <strain evidence="4">jys28</strain>
    </source>
</reference>
<keyword evidence="1" id="KW-0472">Membrane</keyword>
<evidence type="ECO:0000256" key="1">
    <source>
        <dbReference type="SAM" id="Phobius"/>
    </source>
</evidence>
<dbReference type="AlphaFoldDB" id="A0A4V5MJ79"/>
<evidence type="ECO:0000313" key="3">
    <source>
        <dbReference type="EMBL" id="TJZ44508.1"/>
    </source>
</evidence>
<organism evidence="3 4">
    <name type="scientific">Streptomyces piniterrae</name>
    <dbReference type="NCBI Taxonomy" id="2571125"/>
    <lineage>
        <taxon>Bacteria</taxon>
        <taxon>Bacillati</taxon>
        <taxon>Actinomycetota</taxon>
        <taxon>Actinomycetes</taxon>
        <taxon>Kitasatosporales</taxon>
        <taxon>Streptomycetaceae</taxon>
        <taxon>Streptomyces</taxon>
    </lineage>
</organism>
<dbReference type="InterPro" id="IPR046201">
    <property type="entry name" value="DUF6234"/>
</dbReference>
<dbReference type="Proteomes" id="UP000308697">
    <property type="component" value="Unassembled WGS sequence"/>
</dbReference>